<proteinExistence type="predicted"/>
<protein>
    <submittedName>
        <fullName evidence="2">GNAT family N-acetyltransferase</fullName>
    </submittedName>
</protein>
<dbReference type="CDD" id="cd04301">
    <property type="entry name" value="NAT_SF"/>
    <property type="match status" value="1"/>
</dbReference>
<evidence type="ECO:0000313" key="2">
    <source>
        <dbReference type="EMBL" id="TVX92653.1"/>
    </source>
</evidence>
<organism evidence="2 3">
    <name type="scientific">Paenibacillus agilis</name>
    <dbReference type="NCBI Taxonomy" id="3020863"/>
    <lineage>
        <taxon>Bacteria</taxon>
        <taxon>Bacillati</taxon>
        <taxon>Bacillota</taxon>
        <taxon>Bacilli</taxon>
        <taxon>Bacillales</taxon>
        <taxon>Paenibacillaceae</taxon>
        <taxon>Paenibacillus</taxon>
    </lineage>
</organism>
<dbReference type="Proteomes" id="UP000318102">
    <property type="component" value="Unassembled WGS sequence"/>
</dbReference>
<name>A0A559IYE7_9BACL</name>
<dbReference type="Gene3D" id="3.40.630.30">
    <property type="match status" value="1"/>
</dbReference>
<accession>A0A559IYE7</accession>
<reference evidence="2 3" key="1">
    <citation type="submission" date="2019-07" db="EMBL/GenBank/DDBJ databases">
        <authorList>
            <person name="Kim J."/>
        </authorList>
    </citation>
    <scope>NUCLEOTIDE SEQUENCE [LARGE SCALE GENOMIC DNA]</scope>
    <source>
        <strain evidence="2 3">N4</strain>
    </source>
</reference>
<dbReference type="SUPFAM" id="SSF55729">
    <property type="entry name" value="Acyl-CoA N-acyltransferases (Nat)"/>
    <property type="match status" value="1"/>
</dbReference>
<dbReference type="Pfam" id="PF00583">
    <property type="entry name" value="Acetyltransf_1"/>
    <property type="match status" value="1"/>
</dbReference>
<dbReference type="GO" id="GO:0016747">
    <property type="term" value="F:acyltransferase activity, transferring groups other than amino-acyl groups"/>
    <property type="evidence" value="ECO:0007669"/>
    <property type="project" value="InterPro"/>
</dbReference>
<dbReference type="AlphaFoldDB" id="A0A559IYE7"/>
<dbReference type="PROSITE" id="PS51186">
    <property type="entry name" value="GNAT"/>
    <property type="match status" value="1"/>
</dbReference>
<dbReference type="EMBL" id="VNJK01000001">
    <property type="protein sequence ID" value="TVX92653.1"/>
    <property type="molecule type" value="Genomic_DNA"/>
</dbReference>
<keyword evidence="3" id="KW-1185">Reference proteome</keyword>
<sequence>MNVECIRASESYKEVIRNLMQLYIYDFSEFIKCDVEEDGLFGAYPYLESYWEHKNENHRFPYLIKQEGKYAGFVLVRFVESEERSFFTIAEFFVLKKYRKAGIGRTVAKQIFNLHKGNWEVFQMESNTPAQLFWNKVIDEYTKGQFSDRIGDGKRIQTFTN</sequence>
<dbReference type="InterPro" id="IPR000182">
    <property type="entry name" value="GNAT_dom"/>
</dbReference>
<gene>
    <name evidence="2" type="ORF">FPZ44_06085</name>
</gene>
<comment type="caution">
    <text evidence="2">The sequence shown here is derived from an EMBL/GenBank/DDBJ whole genome shotgun (WGS) entry which is preliminary data.</text>
</comment>
<dbReference type="InterPro" id="IPR016181">
    <property type="entry name" value="Acyl_CoA_acyltransferase"/>
</dbReference>
<feature type="domain" description="N-acetyltransferase" evidence="1">
    <location>
        <begin position="14"/>
        <end position="157"/>
    </location>
</feature>
<evidence type="ECO:0000259" key="1">
    <source>
        <dbReference type="PROSITE" id="PS51186"/>
    </source>
</evidence>
<dbReference type="OrthoDB" id="8479334at2"/>
<dbReference type="RefSeq" id="WP_144988321.1">
    <property type="nucleotide sequence ID" value="NZ_VNJK01000001.1"/>
</dbReference>
<evidence type="ECO:0000313" key="3">
    <source>
        <dbReference type="Proteomes" id="UP000318102"/>
    </source>
</evidence>